<evidence type="ECO:0000256" key="2">
    <source>
        <dbReference type="ARBA" id="ARBA00023125"/>
    </source>
</evidence>
<evidence type="ECO:0000259" key="6">
    <source>
        <dbReference type="PROSITE" id="PS50977"/>
    </source>
</evidence>
<dbReference type="InterPro" id="IPR009057">
    <property type="entry name" value="Homeodomain-like_sf"/>
</dbReference>
<dbReference type="Gene3D" id="1.10.357.10">
    <property type="entry name" value="Tetracycline Repressor, domain 2"/>
    <property type="match status" value="1"/>
</dbReference>
<keyword evidence="2 4" id="KW-0238">DNA-binding</keyword>
<reference evidence="7 8" key="1">
    <citation type="submission" date="2019-09" db="EMBL/GenBank/DDBJ databases">
        <authorList>
            <person name="Depoorter E."/>
        </authorList>
    </citation>
    <scope>NUCLEOTIDE SEQUENCE [LARGE SCALE GENOMIC DNA]</scope>
    <source>
        <strain evidence="7">LMG 26883</strain>
    </source>
</reference>
<dbReference type="InterPro" id="IPR036271">
    <property type="entry name" value="Tet_transcr_reg_TetR-rel_C_sf"/>
</dbReference>
<keyword evidence="1" id="KW-0805">Transcription regulation</keyword>
<dbReference type="InterPro" id="IPR001647">
    <property type="entry name" value="HTH_TetR"/>
</dbReference>
<feature type="region of interest" description="Disordered" evidence="5">
    <location>
        <begin position="213"/>
        <end position="248"/>
    </location>
</feature>
<evidence type="ECO:0000256" key="1">
    <source>
        <dbReference type="ARBA" id="ARBA00023015"/>
    </source>
</evidence>
<evidence type="ECO:0000313" key="8">
    <source>
        <dbReference type="Proteomes" id="UP000494162"/>
    </source>
</evidence>
<dbReference type="InterPro" id="IPR050109">
    <property type="entry name" value="HTH-type_TetR-like_transc_reg"/>
</dbReference>
<dbReference type="Pfam" id="PF00440">
    <property type="entry name" value="TetR_N"/>
    <property type="match status" value="1"/>
</dbReference>
<name>A0A6P2IAK1_9BURK</name>
<evidence type="ECO:0000256" key="5">
    <source>
        <dbReference type="SAM" id="MobiDB-lite"/>
    </source>
</evidence>
<dbReference type="RefSeq" id="WP_174901656.1">
    <property type="nucleotide sequence ID" value="NZ_CABVPP010000005.1"/>
</dbReference>
<dbReference type="PANTHER" id="PTHR30055">
    <property type="entry name" value="HTH-TYPE TRANSCRIPTIONAL REGULATOR RUTR"/>
    <property type="match status" value="1"/>
</dbReference>
<keyword evidence="3" id="KW-0804">Transcription</keyword>
<dbReference type="Proteomes" id="UP000494162">
    <property type="component" value="Unassembled WGS sequence"/>
</dbReference>
<evidence type="ECO:0000256" key="4">
    <source>
        <dbReference type="PROSITE-ProRule" id="PRU00335"/>
    </source>
</evidence>
<dbReference type="SUPFAM" id="SSF48498">
    <property type="entry name" value="Tetracyclin repressor-like, C-terminal domain"/>
    <property type="match status" value="1"/>
</dbReference>
<dbReference type="PANTHER" id="PTHR30055:SF234">
    <property type="entry name" value="HTH-TYPE TRANSCRIPTIONAL REGULATOR BETI"/>
    <property type="match status" value="1"/>
</dbReference>
<dbReference type="AlphaFoldDB" id="A0A6P2IAK1"/>
<organism evidence="7 8">
    <name type="scientific">Burkholderia pseudomultivorans</name>
    <dbReference type="NCBI Taxonomy" id="1207504"/>
    <lineage>
        <taxon>Bacteria</taxon>
        <taxon>Pseudomonadati</taxon>
        <taxon>Pseudomonadota</taxon>
        <taxon>Betaproteobacteria</taxon>
        <taxon>Burkholderiales</taxon>
        <taxon>Burkholderiaceae</taxon>
        <taxon>Burkholderia</taxon>
        <taxon>Burkholderia cepacia complex</taxon>
    </lineage>
</organism>
<dbReference type="GO" id="GO:0000976">
    <property type="term" value="F:transcription cis-regulatory region binding"/>
    <property type="evidence" value="ECO:0007669"/>
    <property type="project" value="TreeGrafter"/>
</dbReference>
<feature type="DNA-binding region" description="H-T-H motif" evidence="4">
    <location>
        <begin position="36"/>
        <end position="55"/>
    </location>
</feature>
<feature type="domain" description="HTH tetR-type" evidence="6">
    <location>
        <begin position="13"/>
        <end position="73"/>
    </location>
</feature>
<dbReference type="SUPFAM" id="SSF46689">
    <property type="entry name" value="Homeodomain-like"/>
    <property type="match status" value="1"/>
</dbReference>
<sequence length="248" mass="26867">MKNSQSTGNRRGQQSRQEILDAASRVMSAYGYAGTSMSALVEATGIPKSAIYHHFGSKAGLLAEVMAQGAHGFFEAMRDAHRDPPQSGTPRERLGWYLQRTGEVFVHRENFLRLLMVMVMTSEATDAPEAMEIVATVRNEGRDYMRQMIRAAFSTEGEAIAAAVADRFAHFGMAGFDGAFVSLQSRDDYSMTTYMSQLTDALGSMGEAHAEALRNASAAPAPAPARKRATKSAKPAAPAQDKARARRG</sequence>
<dbReference type="PROSITE" id="PS50977">
    <property type="entry name" value="HTH_TETR_2"/>
    <property type="match status" value="1"/>
</dbReference>
<dbReference type="GO" id="GO:0003700">
    <property type="term" value="F:DNA-binding transcription factor activity"/>
    <property type="evidence" value="ECO:0007669"/>
    <property type="project" value="TreeGrafter"/>
</dbReference>
<evidence type="ECO:0000256" key="3">
    <source>
        <dbReference type="ARBA" id="ARBA00023163"/>
    </source>
</evidence>
<dbReference type="GeneID" id="93168150"/>
<proteinExistence type="predicted"/>
<accession>A0A6P2IAK1</accession>
<protein>
    <submittedName>
        <fullName evidence="7">TetR family transcriptional regulator</fullName>
    </submittedName>
</protein>
<evidence type="ECO:0000313" key="7">
    <source>
        <dbReference type="EMBL" id="VWB26834.1"/>
    </source>
</evidence>
<dbReference type="EMBL" id="CABVPP010000005">
    <property type="protein sequence ID" value="VWB26834.1"/>
    <property type="molecule type" value="Genomic_DNA"/>
</dbReference>
<gene>
    <name evidence="7" type="ORF">BPS26883_01129</name>
</gene>
<dbReference type="PRINTS" id="PR00455">
    <property type="entry name" value="HTHTETR"/>
</dbReference>